<comment type="caution">
    <text evidence="2">The sequence shown here is derived from an EMBL/GenBank/DDBJ whole genome shotgun (WGS) entry which is preliminary data.</text>
</comment>
<keyword evidence="1" id="KW-0812">Transmembrane</keyword>
<feature type="transmembrane region" description="Helical" evidence="1">
    <location>
        <begin position="36"/>
        <end position="55"/>
    </location>
</feature>
<sequence length="82" mass="9201">MRGEVPKPYSVPEGYVPPTMREQWRYAQRRHPYQKYGYGLVFIVGLGTYAAYTISKARLVPLAIMLVEGIHKASKAADSAKA</sequence>
<proteinExistence type="predicted"/>
<keyword evidence="1" id="KW-0472">Membrane</keyword>
<dbReference type="EMBL" id="CAXHTA020000009">
    <property type="protein sequence ID" value="CAL5223959.1"/>
    <property type="molecule type" value="Genomic_DNA"/>
</dbReference>
<name>A0ABP1FVN8_9CHLO</name>
<keyword evidence="1" id="KW-1133">Transmembrane helix</keyword>
<accession>A0ABP1FVN8</accession>
<keyword evidence="3" id="KW-1185">Reference proteome</keyword>
<reference evidence="2 3" key="1">
    <citation type="submission" date="2024-06" db="EMBL/GenBank/DDBJ databases">
        <authorList>
            <person name="Kraege A."/>
            <person name="Thomma B."/>
        </authorList>
    </citation>
    <scope>NUCLEOTIDE SEQUENCE [LARGE SCALE GENOMIC DNA]</scope>
</reference>
<dbReference type="Proteomes" id="UP001497392">
    <property type="component" value="Unassembled WGS sequence"/>
</dbReference>
<evidence type="ECO:0000313" key="3">
    <source>
        <dbReference type="Proteomes" id="UP001497392"/>
    </source>
</evidence>
<organism evidence="2 3">
    <name type="scientific">Coccomyxa viridis</name>
    <dbReference type="NCBI Taxonomy" id="1274662"/>
    <lineage>
        <taxon>Eukaryota</taxon>
        <taxon>Viridiplantae</taxon>
        <taxon>Chlorophyta</taxon>
        <taxon>core chlorophytes</taxon>
        <taxon>Trebouxiophyceae</taxon>
        <taxon>Trebouxiophyceae incertae sedis</taxon>
        <taxon>Coccomyxaceae</taxon>
        <taxon>Coccomyxa</taxon>
    </lineage>
</organism>
<evidence type="ECO:0000313" key="2">
    <source>
        <dbReference type="EMBL" id="CAL5223959.1"/>
    </source>
</evidence>
<evidence type="ECO:0000256" key="1">
    <source>
        <dbReference type="SAM" id="Phobius"/>
    </source>
</evidence>
<protein>
    <submittedName>
        <fullName evidence="2">G6565 protein</fullName>
    </submittedName>
</protein>
<gene>
    <name evidence="2" type="primary">g6565</name>
    <name evidence="2" type="ORF">VP750_LOCUS5618</name>
</gene>